<comment type="caution">
    <text evidence="16">The sequence shown here is derived from an EMBL/GenBank/DDBJ whole genome shotgun (WGS) entry which is preliminary data.</text>
</comment>
<comment type="subcellular location">
    <subcellularLocation>
        <location evidence="11">Cytoplasm</location>
    </subcellularLocation>
</comment>
<dbReference type="SUPFAM" id="SSF47323">
    <property type="entry name" value="Anticodon-binding domain of a subclass of class I aminoacyl-tRNA synthetases"/>
    <property type="match status" value="1"/>
</dbReference>
<feature type="region of interest" description="Disordered" evidence="12">
    <location>
        <begin position="1"/>
        <end position="37"/>
    </location>
</feature>
<evidence type="ECO:0000313" key="16">
    <source>
        <dbReference type="EMBL" id="MBF6058594.1"/>
    </source>
</evidence>
<evidence type="ECO:0000259" key="14">
    <source>
        <dbReference type="Pfam" id="PF06827"/>
    </source>
</evidence>
<dbReference type="GO" id="GO:0004822">
    <property type="term" value="F:isoleucine-tRNA ligase activity"/>
    <property type="evidence" value="ECO:0007669"/>
    <property type="project" value="UniProtKB-EC"/>
</dbReference>
<dbReference type="InterPro" id="IPR010663">
    <property type="entry name" value="Znf_FPG/IleRS"/>
</dbReference>
<dbReference type="HAMAP" id="MF_02002">
    <property type="entry name" value="Ile_tRNA_synth_type1"/>
    <property type="match status" value="1"/>
</dbReference>
<dbReference type="PANTHER" id="PTHR42765:SF1">
    <property type="entry name" value="ISOLEUCINE--TRNA LIGASE, MITOCHONDRIAL"/>
    <property type="match status" value="1"/>
</dbReference>
<dbReference type="Pfam" id="PF06827">
    <property type="entry name" value="zf-FPG_IleRS"/>
    <property type="match status" value="1"/>
</dbReference>
<dbReference type="NCBIfam" id="TIGR00392">
    <property type="entry name" value="ileS"/>
    <property type="match status" value="1"/>
</dbReference>
<comment type="cofactor">
    <cofactor evidence="11">
        <name>Zn(2+)</name>
        <dbReference type="ChEBI" id="CHEBI:29105"/>
    </cofactor>
    <text evidence="11">Binds 1 zinc ion per subunit.</text>
</comment>
<dbReference type="CDD" id="cd00818">
    <property type="entry name" value="IleRS_core"/>
    <property type="match status" value="1"/>
</dbReference>
<feature type="short sequence motif" description="'KMSKS' region" evidence="11">
    <location>
        <begin position="616"/>
        <end position="620"/>
    </location>
</feature>
<comment type="subunit">
    <text evidence="11">Monomer.</text>
</comment>
<dbReference type="InterPro" id="IPR050081">
    <property type="entry name" value="Ile-tRNA_ligase"/>
</dbReference>
<comment type="catalytic activity">
    <reaction evidence="10 11">
        <text>tRNA(Ile) + L-isoleucine + ATP = L-isoleucyl-tRNA(Ile) + AMP + diphosphate</text>
        <dbReference type="Rhea" id="RHEA:11060"/>
        <dbReference type="Rhea" id="RHEA-COMP:9666"/>
        <dbReference type="Rhea" id="RHEA-COMP:9695"/>
        <dbReference type="ChEBI" id="CHEBI:30616"/>
        <dbReference type="ChEBI" id="CHEBI:33019"/>
        <dbReference type="ChEBI" id="CHEBI:58045"/>
        <dbReference type="ChEBI" id="CHEBI:78442"/>
        <dbReference type="ChEBI" id="CHEBI:78528"/>
        <dbReference type="ChEBI" id="CHEBI:456215"/>
        <dbReference type="EC" id="6.1.1.5"/>
    </reaction>
</comment>
<protein>
    <recommendedName>
        <fullName evidence="11">Isoleucine--tRNA ligase</fullName>
        <ecNumber evidence="11">6.1.1.5</ecNumber>
    </recommendedName>
    <alternativeName>
        <fullName evidence="11">Isoleucyl-tRNA synthetase</fullName>
        <shortName evidence="11">IleRS</shortName>
    </alternativeName>
</protein>
<accession>A0ABS0BXU7</accession>
<dbReference type="InterPro" id="IPR002300">
    <property type="entry name" value="aa-tRNA-synth_Ia"/>
</dbReference>
<evidence type="ECO:0000256" key="3">
    <source>
        <dbReference type="ARBA" id="ARBA00022723"/>
    </source>
</evidence>
<keyword evidence="5 11" id="KW-0862">Zinc</keyword>
<dbReference type="CDD" id="cd07960">
    <property type="entry name" value="Anticodon_Ia_Ile_BEm"/>
    <property type="match status" value="1"/>
</dbReference>
<dbReference type="InterPro" id="IPR014729">
    <property type="entry name" value="Rossmann-like_a/b/a_fold"/>
</dbReference>
<dbReference type="Pfam" id="PF08264">
    <property type="entry name" value="Anticodon_1"/>
    <property type="match status" value="1"/>
</dbReference>
<dbReference type="InterPro" id="IPR013155">
    <property type="entry name" value="M/V/L/I-tRNA-synth_anticd-bd"/>
</dbReference>
<keyword evidence="4 11" id="KW-0547">Nucleotide-binding</keyword>
<feature type="binding site" evidence="11">
    <location>
        <position position="619"/>
    </location>
    <ligand>
        <name>ATP</name>
        <dbReference type="ChEBI" id="CHEBI:30616"/>
    </ligand>
</feature>
<reference evidence="16 17" key="1">
    <citation type="submission" date="2020-11" db="EMBL/GenBank/DDBJ databases">
        <title>Sulfur oxidizing isolate from Hospital Hole Sinkhole.</title>
        <authorList>
            <person name="Scott K.M."/>
        </authorList>
    </citation>
    <scope>NUCLEOTIDE SEQUENCE [LARGE SCALE GENOMIC DNA]</scope>
    <source>
        <strain evidence="16 17">HH1</strain>
    </source>
</reference>
<dbReference type="SUPFAM" id="SSF50677">
    <property type="entry name" value="ValRS/IleRS/LeuRS editing domain"/>
    <property type="match status" value="1"/>
</dbReference>
<keyword evidence="2 11" id="KW-0436">Ligase</keyword>
<dbReference type="Gene3D" id="3.90.740.10">
    <property type="entry name" value="Valyl/Leucyl/Isoleucyl-tRNA synthetase, editing domain"/>
    <property type="match status" value="1"/>
</dbReference>
<dbReference type="EMBL" id="JACBGI020000022">
    <property type="protein sequence ID" value="MBF6058594.1"/>
    <property type="molecule type" value="Genomic_DNA"/>
</dbReference>
<feature type="binding site" evidence="11">
    <location>
        <position position="917"/>
    </location>
    <ligand>
        <name>Zn(2+)</name>
        <dbReference type="ChEBI" id="CHEBI:29105"/>
    </ligand>
</feature>
<evidence type="ECO:0000256" key="5">
    <source>
        <dbReference type="ARBA" id="ARBA00022833"/>
    </source>
</evidence>
<feature type="binding site" evidence="11">
    <location>
        <position position="937"/>
    </location>
    <ligand>
        <name>Zn(2+)</name>
        <dbReference type="ChEBI" id="CHEBI:29105"/>
    </ligand>
</feature>
<evidence type="ECO:0000256" key="11">
    <source>
        <dbReference type="HAMAP-Rule" id="MF_02002"/>
    </source>
</evidence>
<evidence type="ECO:0000259" key="13">
    <source>
        <dbReference type="Pfam" id="PF00133"/>
    </source>
</evidence>
<evidence type="ECO:0000256" key="8">
    <source>
        <dbReference type="ARBA" id="ARBA00023146"/>
    </source>
</evidence>
<evidence type="ECO:0000256" key="4">
    <source>
        <dbReference type="ARBA" id="ARBA00022741"/>
    </source>
</evidence>
<name>A0ABS0BXU7_9GAMM</name>
<dbReference type="InterPro" id="IPR033708">
    <property type="entry name" value="Anticodon_Ile_BEm"/>
</dbReference>
<dbReference type="InterPro" id="IPR009008">
    <property type="entry name" value="Val/Leu/Ile-tRNA-synth_edit"/>
</dbReference>
<dbReference type="PANTHER" id="PTHR42765">
    <property type="entry name" value="SOLEUCYL-TRNA SYNTHETASE"/>
    <property type="match status" value="1"/>
</dbReference>
<evidence type="ECO:0000256" key="2">
    <source>
        <dbReference type="ARBA" id="ARBA00022598"/>
    </source>
</evidence>
<evidence type="ECO:0000313" key="17">
    <source>
        <dbReference type="Proteomes" id="UP001193680"/>
    </source>
</evidence>
<comment type="function">
    <text evidence="9 11">Catalyzes the attachment of isoleucine to tRNA(Ile). As IleRS can inadvertently accommodate and process structurally similar amino acids such as valine, to avoid such errors it has two additional distinct tRNA(Ile)-dependent editing activities. One activity is designated as 'pretransfer' editing and involves the hydrolysis of activated Val-AMP. The other activity is designated 'posttransfer' editing and involves deacylation of mischarged Val-tRNA(Ile).</text>
</comment>
<evidence type="ECO:0000256" key="10">
    <source>
        <dbReference type="ARBA" id="ARBA00048359"/>
    </source>
</evidence>
<dbReference type="RefSeq" id="WP_185978740.1">
    <property type="nucleotide sequence ID" value="NZ_JACBGI020000022.1"/>
</dbReference>
<dbReference type="SUPFAM" id="SSF52374">
    <property type="entry name" value="Nucleotidylyl transferase"/>
    <property type="match status" value="1"/>
</dbReference>
<feature type="domain" description="Methionyl/Valyl/Leucyl/Isoleucyl-tRNA synthetase anticodon-binding" evidence="15">
    <location>
        <begin position="699"/>
        <end position="855"/>
    </location>
</feature>
<comment type="domain">
    <text evidence="11">IleRS has two distinct active sites: one for aminoacylation and one for editing. The misactivated valine is translocated from the active site to the editing site, which sterically excludes the correctly activated isoleucine. The single editing site contains two valyl binding pockets, one specific for each substrate (Val-AMP or Val-tRNA(Ile)).</text>
</comment>
<keyword evidence="17" id="KW-1185">Reference proteome</keyword>
<feature type="binding site" evidence="11">
    <location>
        <position position="575"/>
    </location>
    <ligand>
        <name>L-isoleucyl-5'-AMP</name>
        <dbReference type="ChEBI" id="CHEBI:178002"/>
    </ligand>
</feature>
<keyword evidence="6 11" id="KW-0067">ATP-binding</keyword>
<feature type="short sequence motif" description="'HIGH' region" evidence="11">
    <location>
        <begin position="67"/>
        <end position="77"/>
    </location>
</feature>
<evidence type="ECO:0000256" key="12">
    <source>
        <dbReference type="SAM" id="MobiDB-lite"/>
    </source>
</evidence>
<dbReference type="Proteomes" id="UP001193680">
    <property type="component" value="Unassembled WGS sequence"/>
</dbReference>
<feature type="binding site" evidence="11">
    <location>
        <position position="914"/>
    </location>
    <ligand>
        <name>Zn(2+)</name>
        <dbReference type="ChEBI" id="CHEBI:29105"/>
    </ligand>
</feature>
<dbReference type="EC" id="6.1.1.5" evidence="11"/>
<evidence type="ECO:0000256" key="1">
    <source>
        <dbReference type="ARBA" id="ARBA00006887"/>
    </source>
</evidence>
<dbReference type="InterPro" id="IPR009080">
    <property type="entry name" value="tRNAsynth_Ia_anticodon-bd"/>
</dbReference>
<evidence type="ECO:0000256" key="6">
    <source>
        <dbReference type="ARBA" id="ARBA00022840"/>
    </source>
</evidence>
<proteinExistence type="inferred from homology"/>
<evidence type="ECO:0000256" key="7">
    <source>
        <dbReference type="ARBA" id="ARBA00022917"/>
    </source>
</evidence>
<dbReference type="InterPro" id="IPR023585">
    <property type="entry name" value="Ile-tRNA-ligase_type1"/>
</dbReference>
<feature type="binding site" evidence="11">
    <location>
        <position position="934"/>
    </location>
    <ligand>
        <name>Zn(2+)</name>
        <dbReference type="ChEBI" id="CHEBI:29105"/>
    </ligand>
</feature>
<gene>
    <name evidence="11 16" type="primary">ileS</name>
    <name evidence="16" type="ORF">H8792_009600</name>
</gene>
<keyword evidence="3 11" id="KW-0479">Metal-binding</keyword>
<keyword evidence="11" id="KW-0963">Cytoplasm</keyword>
<dbReference type="Gene3D" id="1.10.730.20">
    <property type="match status" value="1"/>
</dbReference>
<feature type="compositionally biased region" description="Polar residues" evidence="12">
    <location>
        <begin position="1"/>
        <end position="13"/>
    </location>
</feature>
<evidence type="ECO:0000256" key="9">
    <source>
        <dbReference type="ARBA" id="ARBA00025217"/>
    </source>
</evidence>
<keyword evidence="8 11" id="KW-0030">Aminoacyl-tRNA synthetase</keyword>
<evidence type="ECO:0000259" key="15">
    <source>
        <dbReference type="Pfam" id="PF08264"/>
    </source>
</evidence>
<feature type="domain" description="Aminoacyl-tRNA synthetase class Ia" evidence="13">
    <location>
        <begin position="38"/>
        <end position="652"/>
    </location>
</feature>
<dbReference type="InterPro" id="IPR002301">
    <property type="entry name" value="Ile-tRNA-ligase"/>
</dbReference>
<organism evidence="16 17">
    <name type="scientific">Thiomicrorhabdus heinhorstiae</name>
    <dbReference type="NCBI Taxonomy" id="2748010"/>
    <lineage>
        <taxon>Bacteria</taxon>
        <taxon>Pseudomonadati</taxon>
        <taxon>Pseudomonadota</taxon>
        <taxon>Gammaproteobacteria</taxon>
        <taxon>Thiotrichales</taxon>
        <taxon>Piscirickettsiaceae</taxon>
        <taxon>Thiomicrorhabdus</taxon>
    </lineage>
</organism>
<sequence>MSNNSQDSTTTDYKPTLNLPETDFPMRGNLPNREPKQVDTWMSESLYQTVREHMAGRPKFILHDGPPYANGDIHTGHAINKVLKDIIVKSKGLNGFDAPYVPGWDCHGLPIELNVEKKKGKVGVKINATDFRQACRDYAQKQVEGQMKDFQRLGVMADWEHPYLTKDFKFEADEIRALAKIIENGHLVKGTKPVYWSVGGRSALAEAEVEYENKRSKSIDVRFKVIDEAAFFERCHHVEDHTGEGPLSVVIWTTTPWTLPANQAVSINPELEYAVVQVEGEHGPERLFLAEAMIKDSMDRWGFENYQVVAYGRGEQFDLIRLQHPFYDRIVPLILGDHVTTDAGTGCVHTAPGHGVEDFQVGLKYDLEVDCPVDGNGNYVEGTPLFAGENVLKVDDHVIEVLKEHKALVHIEVIEHSYPHCWRTKTPLIFRATPQWFISMEKAGLRDAAMQAIPQVQWIPEWGQNRIEGMVEGRPDWCISRQRFWGVPITIFIHKVTGEMHPQTTELMEKVALMVEEKSIDAWYDLDASELLGDEADNYEKVTDILDVWFDSGISHYTVLGQRDELQAPADLYLEGSDQHRGWFQSSLLTALAIDGQAPYKQVLTHGFTVDKDGKKMSKSMGNGIAPQDIANQYGADILRLWISAVDYRYEMTVTDEIFSRTADAYRRIRNTARFLLANINGFDPQIDLVEYDKLLPLDKWAIGHAAKLQKEIIEAYESYSFHNIYQAVTHFCSIELGAFYLDVIKDRQYTCKADSLARRSAQTALYHIVEAMTRWIAPILSFTAEEIWQVLPGDRAQTVFVSQWYDALTELDETAAMNSAYWNEMMEVRSAVAKQLEVLRNEKVIKGSLTAEVILYADDKLFDKISRLQDELRFVLITSEAKILPLAEKTAAAIESELSGLWVDAGATAKPKCARCWHHRSDVGAHADHPDLCQRCVDNVVGDGEVRHFA</sequence>
<feature type="domain" description="Zinc finger FPG/IleRS-type" evidence="14">
    <location>
        <begin position="913"/>
        <end position="940"/>
    </location>
</feature>
<dbReference type="Gene3D" id="3.40.50.620">
    <property type="entry name" value="HUPs"/>
    <property type="match status" value="2"/>
</dbReference>
<keyword evidence="7 11" id="KW-0648">Protein biosynthesis</keyword>
<comment type="similarity">
    <text evidence="1 11">Belongs to the class-I aminoacyl-tRNA synthetase family. IleS type 1 subfamily.</text>
</comment>
<dbReference type="PRINTS" id="PR00984">
    <property type="entry name" value="TRNASYNTHILE"/>
</dbReference>
<dbReference type="Pfam" id="PF00133">
    <property type="entry name" value="tRNA-synt_1"/>
    <property type="match status" value="1"/>
</dbReference>